<feature type="domain" description="Ribosomal RNA methyltransferase FtsJ" evidence="1">
    <location>
        <begin position="190"/>
        <end position="295"/>
    </location>
</feature>
<dbReference type="AlphaFoldDB" id="A0A810L3C2"/>
<proteinExistence type="predicted"/>
<dbReference type="KEGG" id="aser:Asera_35670"/>
<dbReference type="RefSeq" id="WP_030447830.1">
    <property type="nucleotide sequence ID" value="NZ_AP023354.1"/>
</dbReference>
<dbReference type="PANTHER" id="PTHR37524:SF2">
    <property type="entry name" value="RIBOSOMAL RNA METHYLTRANSFERASE FTSJ DOMAIN-CONTAINING PROTEIN"/>
    <property type="match status" value="1"/>
</dbReference>
<name>A0A810L3C2_9ACTN</name>
<evidence type="ECO:0000259" key="1">
    <source>
        <dbReference type="Pfam" id="PF01728"/>
    </source>
</evidence>
<organism evidence="2 3">
    <name type="scientific">Actinocatenispora sera</name>
    <dbReference type="NCBI Taxonomy" id="390989"/>
    <lineage>
        <taxon>Bacteria</taxon>
        <taxon>Bacillati</taxon>
        <taxon>Actinomycetota</taxon>
        <taxon>Actinomycetes</taxon>
        <taxon>Micromonosporales</taxon>
        <taxon>Micromonosporaceae</taxon>
        <taxon>Actinocatenispora</taxon>
    </lineage>
</organism>
<dbReference type="Gene3D" id="3.40.50.150">
    <property type="entry name" value="Vaccinia Virus protein VP39"/>
    <property type="match status" value="1"/>
</dbReference>
<dbReference type="SUPFAM" id="SSF53335">
    <property type="entry name" value="S-adenosyl-L-methionine-dependent methyltransferases"/>
    <property type="match status" value="1"/>
</dbReference>
<evidence type="ECO:0000313" key="2">
    <source>
        <dbReference type="EMBL" id="BCJ29459.1"/>
    </source>
</evidence>
<dbReference type="Pfam" id="PF01728">
    <property type="entry name" value="FtsJ"/>
    <property type="match status" value="1"/>
</dbReference>
<dbReference type="GO" id="GO:0008168">
    <property type="term" value="F:methyltransferase activity"/>
    <property type="evidence" value="ECO:0007669"/>
    <property type="project" value="InterPro"/>
</dbReference>
<sequence length="350" mass="38369">MSDDSGRVVFSAAEESFGAAARELQRTLQSPAVERIGPDLGVLSAGPTAAEVAAACRSRPVVFVRHLTVELARLPRPDADDPDRVAARVRAVLDGPLPGELAEAARADELAVQAWISEPDTVGYGSRQLFEAVAAALRDAGRTVRRAGVDTVVSCVVTRDGVLIGLNRTPDSLSDWPGGRVRLSRGPDQVSRAEFKLEELFQAYPVPLPERGRAVDLGAAPGGWTRILRERGLDVWAIDPGALAESLTADPRVHHVATTVGEFFRYNRTRFDLAVNDLRMEPRLSTRVMLDAAGQLRPGAHIVLTLKTGTRRPLDTVRDCLRLLRERYQVLFARQLYHNRKEVTVLARLR</sequence>
<dbReference type="EMBL" id="AP023354">
    <property type="protein sequence ID" value="BCJ29459.1"/>
    <property type="molecule type" value="Genomic_DNA"/>
</dbReference>
<dbReference type="Proteomes" id="UP000680750">
    <property type="component" value="Chromosome"/>
</dbReference>
<dbReference type="InterPro" id="IPR029063">
    <property type="entry name" value="SAM-dependent_MTases_sf"/>
</dbReference>
<evidence type="ECO:0000313" key="3">
    <source>
        <dbReference type="Proteomes" id="UP000680750"/>
    </source>
</evidence>
<dbReference type="OrthoDB" id="9784736at2"/>
<dbReference type="GO" id="GO:0032259">
    <property type="term" value="P:methylation"/>
    <property type="evidence" value="ECO:0007669"/>
    <property type="project" value="InterPro"/>
</dbReference>
<dbReference type="InterPro" id="IPR002877">
    <property type="entry name" value="RNA_MeTrfase_FtsJ_dom"/>
</dbReference>
<keyword evidence="3" id="KW-1185">Reference proteome</keyword>
<gene>
    <name evidence="2" type="ORF">Asera_35670</name>
</gene>
<accession>A0A810L3C2</accession>
<reference evidence="2" key="1">
    <citation type="submission" date="2020-08" db="EMBL/GenBank/DDBJ databases">
        <title>Whole genome shotgun sequence of Actinocatenispora sera NBRC 101916.</title>
        <authorList>
            <person name="Komaki H."/>
            <person name="Tamura T."/>
        </authorList>
    </citation>
    <scope>NUCLEOTIDE SEQUENCE</scope>
    <source>
        <strain evidence="2">NBRC 101916</strain>
    </source>
</reference>
<protein>
    <recommendedName>
        <fullName evidence="1">Ribosomal RNA methyltransferase FtsJ domain-containing protein</fullName>
    </recommendedName>
</protein>
<dbReference type="PANTHER" id="PTHR37524">
    <property type="entry name" value="RIBOSOMAL RNA LARGE SUBUNIT METHYLTRANSFERASE M"/>
    <property type="match status" value="1"/>
</dbReference>